<evidence type="ECO:0000313" key="3">
    <source>
        <dbReference type="Proteomes" id="UP001165121"/>
    </source>
</evidence>
<organism evidence="2 3">
    <name type="scientific">Phytophthora fragariaefolia</name>
    <dbReference type="NCBI Taxonomy" id="1490495"/>
    <lineage>
        <taxon>Eukaryota</taxon>
        <taxon>Sar</taxon>
        <taxon>Stramenopiles</taxon>
        <taxon>Oomycota</taxon>
        <taxon>Peronosporomycetes</taxon>
        <taxon>Peronosporales</taxon>
        <taxon>Peronosporaceae</taxon>
        <taxon>Phytophthora</taxon>
    </lineage>
</organism>
<sequence>MSSKRPPESPLNLQPPKQKSKKTLRPYEPQHTMRYGLVPTSWGPKVFVKLQGKLTLLSQQRAVLANLVSTYARWTRTEGPLSSNDLKTIDKSRSEVCGAYALSLACAHKFMFEIDPCVKDMLEYATEEDEGQLLYAAAGKMFVQAADGISSIVAERTSDNTSSNYLSPVLSRRLVQIVVPVFNQLPHEHRQRLLVRLLDVEVHRNAQQLSLFRRAYARDNILRLTLDTLDDETTTFDEGWGTVGEGNDLLKQLCGDLASTFPNTSTVEIDISVLRWEKDEYRRSITEFSLEGVMHSMQFKALRELSANMDIIGSSIFVQACLSVVQWFHSLSSGGCKTKDIDEAASNGHLEVIRWLYDHHLEGCTTGAMDGDAKYVDLQNGSIEIGRKDVQQ</sequence>
<feature type="region of interest" description="Disordered" evidence="1">
    <location>
        <begin position="1"/>
        <end position="29"/>
    </location>
</feature>
<dbReference type="OrthoDB" id="167947at2759"/>
<dbReference type="Proteomes" id="UP001165121">
    <property type="component" value="Unassembled WGS sequence"/>
</dbReference>
<dbReference type="PANTHER" id="PTHR37067">
    <property type="entry name" value="PX DOMAIN-CONTAINING PROTEIN"/>
    <property type="match status" value="1"/>
</dbReference>
<gene>
    <name evidence="2" type="ORF">Pfra01_001718600</name>
</gene>
<name>A0A9W7D123_9STRA</name>
<dbReference type="PANTHER" id="PTHR37067:SF3">
    <property type="entry name" value="PX DOMAIN-CONTAINING PROTEIN"/>
    <property type="match status" value="1"/>
</dbReference>
<comment type="caution">
    <text evidence="2">The sequence shown here is derived from an EMBL/GenBank/DDBJ whole genome shotgun (WGS) entry which is preliminary data.</text>
</comment>
<evidence type="ECO:0000313" key="2">
    <source>
        <dbReference type="EMBL" id="GMF46567.1"/>
    </source>
</evidence>
<reference evidence="2" key="1">
    <citation type="submission" date="2023-04" db="EMBL/GenBank/DDBJ databases">
        <title>Phytophthora fragariaefolia NBRC 109709.</title>
        <authorList>
            <person name="Ichikawa N."/>
            <person name="Sato H."/>
            <person name="Tonouchi N."/>
        </authorList>
    </citation>
    <scope>NUCLEOTIDE SEQUENCE</scope>
    <source>
        <strain evidence="2">NBRC 109709</strain>
    </source>
</reference>
<proteinExistence type="predicted"/>
<protein>
    <submittedName>
        <fullName evidence="2">Unnamed protein product</fullName>
    </submittedName>
</protein>
<evidence type="ECO:0000256" key="1">
    <source>
        <dbReference type="SAM" id="MobiDB-lite"/>
    </source>
</evidence>
<dbReference type="EMBL" id="BSXT01001984">
    <property type="protein sequence ID" value="GMF46567.1"/>
    <property type="molecule type" value="Genomic_DNA"/>
</dbReference>
<accession>A0A9W7D123</accession>
<dbReference type="AlphaFoldDB" id="A0A9W7D123"/>
<keyword evidence="3" id="KW-1185">Reference proteome</keyword>